<dbReference type="Gene3D" id="2.160.10.10">
    <property type="entry name" value="Hexapeptide repeat proteins"/>
    <property type="match status" value="1"/>
</dbReference>
<reference evidence="1 2" key="1">
    <citation type="submission" date="2024-03" db="EMBL/GenBank/DDBJ databases">
        <title>Human intestinal bacterial collection.</title>
        <authorList>
            <person name="Pauvert C."/>
            <person name="Hitch T.C.A."/>
            <person name="Clavel T."/>
        </authorList>
    </citation>
    <scope>NUCLEOTIDE SEQUENCE [LARGE SCALE GENOMIC DNA]</scope>
    <source>
        <strain evidence="1 2">CLA-JM-H16</strain>
    </source>
</reference>
<dbReference type="InterPro" id="IPR001451">
    <property type="entry name" value="Hexapep"/>
</dbReference>
<dbReference type="InterPro" id="IPR051159">
    <property type="entry name" value="Hexapeptide_acetyltransf"/>
</dbReference>
<dbReference type="PANTHER" id="PTHR23416">
    <property type="entry name" value="SIALIC ACID SYNTHASE-RELATED"/>
    <property type="match status" value="1"/>
</dbReference>
<evidence type="ECO:0000313" key="2">
    <source>
        <dbReference type="Proteomes" id="UP001473063"/>
    </source>
</evidence>
<gene>
    <name evidence="1" type="ORF">WMO28_15655</name>
</gene>
<evidence type="ECO:0000313" key="1">
    <source>
        <dbReference type="EMBL" id="MEQ2372337.1"/>
    </source>
</evidence>
<keyword evidence="2" id="KW-1185">Reference proteome</keyword>
<dbReference type="Pfam" id="PF00132">
    <property type="entry name" value="Hexapep"/>
    <property type="match status" value="1"/>
</dbReference>
<comment type="caution">
    <text evidence="1">The sequence shown here is derived from an EMBL/GenBank/DDBJ whole genome shotgun (WGS) entry which is preliminary data.</text>
</comment>
<dbReference type="InterPro" id="IPR011004">
    <property type="entry name" value="Trimer_LpxA-like_sf"/>
</dbReference>
<dbReference type="PANTHER" id="PTHR23416:SF78">
    <property type="entry name" value="LIPOPOLYSACCHARIDE BIOSYNTHESIS O-ACETYL TRANSFERASE WBBJ-RELATED"/>
    <property type="match status" value="1"/>
</dbReference>
<dbReference type="CDD" id="cd04647">
    <property type="entry name" value="LbH_MAT_like"/>
    <property type="match status" value="1"/>
</dbReference>
<dbReference type="GO" id="GO:0016746">
    <property type="term" value="F:acyltransferase activity"/>
    <property type="evidence" value="ECO:0007669"/>
    <property type="project" value="UniProtKB-KW"/>
</dbReference>
<protein>
    <submittedName>
        <fullName evidence="1">Acyltransferase</fullName>
        <ecNumber evidence="1">2.3.1.-</ecNumber>
    </submittedName>
</protein>
<dbReference type="EC" id="2.3.1.-" evidence="1"/>
<organism evidence="1 2">
    <name type="scientific">Blautia aquisgranensis</name>
    <dbReference type="NCBI Taxonomy" id="3133153"/>
    <lineage>
        <taxon>Bacteria</taxon>
        <taxon>Bacillati</taxon>
        <taxon>Bacillota</taxon>
        <taxon>Clostridia</taxon>
        <taxon>Lachnospirales</taxon>
        <taxon>Lachnospiraceae</taxon>
        <taxon>Blautia</taxon>
    </lineage>
</organism>
<dbReference type="Proteomes" id="UP001473063">
    <property type="component" value="Unassembled WGS sequence"/>
</dbReference>
<keyword evidence="1" id="KW-0012">Acyltransferase</keyword>
<sequence length="231" mass="25683">MKCSKGLLMLWKNQVSIIKTLYVNFRTLNFGDAIRLPIVVSRHVKLKNLKKGSIVLEQKPKTFMIQFGFGGSEDLFYYNSKKSLLMIRNGGQIVFTGSKARFSPHFSILVDSSIFEVGEGFTCNNGCSFSSLNGIKFGNDCLVGGNVIIRDSDGHRVFCDGKLNHSIRSAKVEIGKHVWICNNCSILKGVVIGNNNIVSYNTTCIKSILDENCLIGGHVGVVLRHNMSWER</sequence>
<keyword evidence="1" id="KW-0808">Transferase</keyword>
<proteinExistence type="predicted"/>
<dbReference type="SUPFAM" id="SSF51161">
    <property type="entry name" value="Trimeric LpxA-like enzymes"/>
    <property type="match status" value="1"/>
</dbReference>
<dbReference type="RefSeq" id="WP_349057586.1">
    <property type="nucleotide sequence ID" value="NZ_JBBMEJ010000028.1"/>
</dbReference>
<accession>A0ABV1BJ75</accession>
<name>A0ABV1BJ75_9FIRM</name>
<dbReference type="EMBL" id="JBBMEJ010000028">
    <property type="protein sequence ID" value="MEQ2372337.1"/>
    <property type="molecule type" value="Genomic_DNA"/>
</dbReference>